<proteinExistence type="predicted"/>
<dbReference type="PROSITE" id="PS00463">
    <property type="entry name" value="ZN2_CY6_FUNGAL_1"/>
    <property type="match status" value="1"/>
</dbReference>
<evidence type="ECO:0000259" key="7">
    <source>
        <dbReference type="PROSITE" id="PS50048"/>
    </source>
</evidence>
<dbReference type="GO" id="GO:0008270">
    <property type="term" value="F:zinc ion binding"/>
    <property type="evidence" value="ECO:0007669"/>
    <property type="project" value="InterPro"/>
</dbReference>
<name>A0A1L9SYA8_9EURO</name>
<dbReference type="Pfam" id="PF04082">
    <property type="entry name" value="Fungal_trans"/>
    <property type="match status" value="1"/>
</dbReference>
<dbReference type="GO" id="GO:0000981">
    <property type="term" value="F:DNA-binding transcription factor activity, RNA polymerase II-specific"/>
    <property type="evidence" value="ECO:0007669"/>
    <property type="project" value="InterPro"/>
</dbReference>
<dbReference type="RefSeq" id="XP_040695971.1">
    <property type="nucleotide sequence ID" value="XM_040853181.1"/>
</dbReference>
<gene>
    <name evidence="8" type="ORF">ASPSYDRAFT_95860</name>
</gene>
<dbReference type="SMART" id="SM00066">
    <property type="entry name" value="GAL4"/>
    <property type="match status" value="1"/>
</dbReference>
<dbReference type="GeneID" id="63769254"/>
<dbReference type="EMBL" id="KV878604">
    <property type="protein sequence ID" value="OJJ52165.1"/>
    <property type="molecule type" value="Genomic_DNA"/>
</dbReference>
<dbReference type="PANTHER" id="PTHR47654">
    <property type="entry name" value="ZN(II)2CYS6 TRANSCRIPTION FACTOR (EUROFUNG)-RELATED"/>
    <property type="match status" value="1"/>
</dbReference>
<evidence type="ECO:0000256" key="1">
    <source>
        <dbReference type="ARBA" id="ARBA00022723"/>
    </source>
</evidence>
<dbReference type="GO" id="GO:0003677">
    <property type="term" value="F:DNA binding"/>
    <property type="evidence" value="ECO:0007669"/>
    <property type="project" value="UniProtKB-KW"/>
</dbReference>
<evidence type="ECO:0000256" key="5">
    <source>
        <dbReference type="ARBA" id="ARBA00023242"/>
    </source>
</evidence>
<dbReference type="GO" id="GO:0006351">
    <property type="term" value="P:DNA-templated transcription"/>
    <property type="evidence" value="ECO:0007669"/>
    <property type="project" value="InterPro"/>
</dbReference>
<evidence type="ECO:0000313" key="8">
    <source>
        <dbReference type="EMBL" id="OJJ52165.1"/>
    </source>
</evidence>
<dbReference type="CDD" id="cd12148">
    <property type="entry name" value="fungal_TF_MHR"/>
    <property type="match status" value="1"/>
</dbReference>
<keyword evidence="1" id="KW-0479">Metal-binding</keyword>
<feature type="compositionally biased region" description="Basic and acidic residues" evidence="6">
    <location>
        <begin position="124"/>
        <end position="141"/>
    </location>
</feature>
<dbReference type="CDD" id="cd00067">
    <property type="entry name" value="GAL4"/>
    <property type="match status" value="1"/>
</dbReference>
<reference evidence="9" key="1">
    <citation type="journal article" date="2017" name="Genome Biol.">
        <title>Comparative genomics reveals high biological diversity and specific adaptations in the industrially and medically important fungal genus Aspergillus.</title>
        <authorList>
            <person name="de Vries R.P."/>
            <person name="Riley R."/>
            <person name="Wiebenga A."/>
            <person name="Aguilar-Osorio G."/>
            <person name="Amillis S."/>
            <person name="Uchima C.A."/>
            <person name="Anderluh G."/>
            <person name="Asadollahi M."/>
            <person name="Askin M."/>
            <person name="Barry K."/>
            <person name="Battaglia E."/>
            <person name="Bayram O."/>
            <person name="Benocci T."/>
            <person name="Braus-Stromeyer S.A."/>
            <person name="Caldana C."/>
            <person name="Canovas D."/>
            <person name="Cerqueira G.C."/>
            <person name="Chen F."/>
            <person name="Chen W."/>
            <person name="Choi C."/>
            <person name="Clum A."/>
            <person name="Dos Santos R.A."/>
            <person name="Damasio A.R."/>
            <person name="Diallinas G."/>
            <person name="Emri T."/>
            <person name="Fekete E."/>
            <person name="Flipphi M."/>
            <person name="Freyberg S."/>
            <person name="Gallo A."/>
            <person name="Gournas C."/>
            <person name="Habgood R."/>
            <person name="Hainaut M."/>
            <person name="Harispe M.L."/>
            <person name="Henrissat B."/>
            <person name="Hilden K.S."/>
            <person name="Hope R."/>
            <person name="Hossain A."/>
            <person name="Karabika E."/>
            <person name="Karaffa L."/>
            <person name="Karanyi Z."/>
            <person name="Krasevec N."/>
            <person name="Kuo A."/>
            <person name="Kusch H."/>
            <person name="LaButti K."/>
            <person name="Lagendijk E.L."/>
            <person name="Lapidus A."/>
            <person name="Levasseur A."/>
            <person name="Lindquist E."/>
            <person name="Lipzen A."/>
            <person name="Logrieco A.F."/>
            <person name="MacCabe A."/>
            <person name="Maekelae M.R."/>
            <person name="Malavazi I."/>
            <person name="Melin P."/>
            <person name="Meyer V."/>
            <person name="Mielnichuk N."/>
            <person name="Miskei M."/>
            <person name="Molnar A.P."/>
            <person name="Mule G."/>
            <person name="Ngan C.Y."/>
            <person name="Orejas M."/>
            <person name="Orosz E."/>
            <person name="Ouedraogo J.P."/>
            <person name="Overkamp K.M."/>
            <person name="Park H.-S."/>
            <person name="Perrone G."/>
            <person name="Piumi F."/>
            <person name="Punt P.J."/>
            <person name="Ram A.F."/>
            <person name="Ramon A."/>
            <person name="Rauscher S."/>
            <person name="Record E."/>
            <person name="Riano-Pachon D.M."/>
            <person name="Robert V."/>
            <person name="Roehrig J."/>
            <person name="Ruller R."/>
            <person name="Salamov A."/>
            <person name="Salih N.S."/>
            <person name="Samson R.A."/>
            <person name="Sandor E."/>
            <person name="Sanguinetti M."/>
            <person name="Schuetze T."/>
            <person name="Sepcic K."/>
            <person name="Shelest E."/>
            <person name="Sherlock G."/>
            <person name="Sophianopoulou V."/>
            <person name="Squina F.M."/>
            <person name="Sun H."/>
            <person name="Susca A."/>
            <person name="Todd R.B."/>
            <person name="Tsang A."/>
            <person name="Unkles S.E."/>
            <person name="van de Wiele N."/>
            <person name="van Rossen-Uffink D."/>
            <person name="Oliveira J.V."/>
            <person name="Vesth T.C."/>
            <person name="Visser J."/>
            <person name="Yu J.-H."/>
            <person name="Zhou M."/>
            <person name="Andersen M.R."/>
            <person name="Archer D.B."/>
            <person name="Baker S.E."/>
            <person name="Benoit I."/>
            <person name="Brakhage A.A."/>
            <person name="Braus G.H."/>
            <person name="Fischer R."/>
            <person name="Frisvad J.C."/>
            <person name="Goldman G.H."/>
            <person name="Houbraken J."/>
            <person name="Oakley B."/>
            <person name="Pocsi I."/>
            <person name="Scazzocchio C."/>
            <person name="Seiboth B."/>
            <person name="vanKuyk P.A."/>
            <person name="Wortman J."/>
            <person name="Dyer P.S."/>
            <person name="Grigoriev I.V."/>
        </authorList>
    </citation>
    <scope>NUCLEOTIDE SEQUENCE [LARGE SCALE GENOMIC DNA]</scope>
    <source>
        <strain evidence="9">CBS 593.65</strain>
    </source>
</reference>
<evidence type="ECO:0000256" key="2">
    <source>
        <dbReference type="ARBA" id="ARBA00023015"/>
    </source>
</evidence>
<dbReference type="InterPro" id="IPR053230">
    <property type="entry name" value="Trans_reg_galc"/>
</dbReference>
<dbReference type="InterPro" id="IPR036864">
    <property type="entry name" value="Zn2-C6_fun-type_DNA-bd_sf"/>
</dbReference>
<dbReference type="PANTHER" id="PTHR47654:SF3">
    <property type="entry name" value="ZN(II)2CYS6 TRANSCRIPTION FACTOR (EUROFUNG)"/>
    <property type="match status" value="1"/>
</dbReference>
<protein>
    <recommendedName>
        <fullName evidence="7">Zn(2)-C6 fungal-type domain-containing protein</fullName>
    </recommendedName>
</protein>
<accession>A0A1L9SYA8</accession>
<dbReference type="VEuPathDB" id="FungiDB:ASPSYDRAFT_95860"/>
<feature type="region of interest" description="Disordered" evidence="6">
    <location>
        <begin position="116"/>
        <end position="178"/>
    </location>
</feature>
<keyword evidence="9" id="KW-1185">Reference proteome</keyword>
<keyword evidence="5" id="KW-0539">Nucleus</keyword>
<dbReference type="Gene3D" id="4.10.240.10">
    <property type="entry name" value="Zn(2)-C6 fungal-type DNA-binding domain"/>
    <property type="match status" value="1"/>
</dbReference>
<evidence type="ECO:0000256" key="6">
    <source>
        <dbReference type="SAM" id="MobiDB-lite"/>
    </source>
</evidence>
<feature type="region of interest" description="Disordered" evidence="6">
    <location>
        <begin position="716"/>
        <end position="770"/>
    </location>
</feature>
<keyword evidence="3" id="KW-0238">DNA-binding</keyword>
<dbReference type="SUPFAM" id="SSF57701">
    <property type="entry name" value="Zn2/Cys6 DNA-binding domain"/>
    <property type="match status" value="1"/>
</dbReference>
<feature type="compositionally biased region" description="Polar residues" evidence="6">
    <location>
        <begin position="749"/>
        <end position="765"/>
    </location>
</feature>
<evidence type="ECO:0000256" key="3">
    <source>
        <dbReference type="ARBA" id="ARBA00023125"/>
    </source>
</evidence>
<feature type="domain" description="Zn(2)-C6 fungal-type" evidence="7">
    <location>
        <begin position="37"/>
        <end position="66"/>
    </location>
</feature>
<dbReference type="Proteomes" id="UP000184356">
    <property type="component" value="Unassembled WGS sequence"/>
</dbReference>
<dbReference type="InterPro" id="IPR007219">
    <property type="entry name" value="XnlR_reg_dom"/>
</dbReference>
<evidence type="ECO:0000313" key="9">
    <source>
        <dbReference type="Proteomes" id="UP000184356"/>
    </source>
</evidence>
<dbReference type="InterPro" id="IPR001138">
    <property type="entry name" value="Zn2Cys6_DnaBD"/>
</dbReference>
<dbReference type="OrthoDB" id="5296287at2759"/>
<feature type="compositionally biased region" description="Low complexity" evidence="6">
    <location>
        <begin position="153"/>
        <end position="166"/>
    </location>
</feature>
<keyword evidence="4" id="KW-0804">Transcription</keyword>
<dbReference type="PROSITE" id="PS50048">
    <property type="entry name" value="ZN2_CY6_FUNGAL_2"/>
    <property type="match status" value="1"/>
</dbReference>
<organism evidence="8 9">
    <name type="scientific">Aspergillus sydowii CBS 593.65</name>
    <dbReference type="NCBI Taxonomy" id="1036612"/>
    <lineage>
        <taxon>Eukaryota</taxon>
        <taxon>Fungi</taxon>
        <taxon>Dikarya</taxon>
        <taxon>Ascomycota</taxon>
        <taxon>Pezizomycotina</taxon>
        <taxon>Eurotiomycetes</taxon>
        <taxon>Eurotiomycetidae</taxon>
        <taxon>Eurotiales</taxon>
        <taxon>Aspergillaceae</taxon>
        <taxon>Aspergillus</taxon>
        <taxon>Aspergillus subgen. Nidulantes</taxon>
    </lineage>
</organism>
<sequence length="794" mass="88466">MTPPTTNKSLRVLAPFHRDDFSRQSLPLPKRTKSSNACTACKARKSKCGGGQPCNKCVEIGSACIFDTGRDRRRKYAQRHAEQELILLRQLLDEIVDAFDAGDLAQLGKFLSDVRRSHSSQSESQERSLPSDEQIRTDVKDIITPVSRENARRASASSDSSASIGSLDEVDALTEDPNRNLESRAAGYIGKESEVAWMQKLDAEASKLNSESQQQSPPIEGPIASMSYHVDHLPIDDSPTVEPRLLPPKPWAARLMNIFFESIAHSFPLLNRPLFASQFNHAFTSSAEPTQKWLAVLNLVFAISSKFYQWANPVTGKDVNDRIFLLRAISLSSSHDLVIKYPDLHQVQIDLLLAIYHMISGQINRSWQINGRAARSATSLGLNLRALSDQIDPVSKETRTRIWWCIFYLEHLLTGMTGRSSCVDYRSISLYPPVPFDESVFRLPDLEDLLGNIALREKRLQPADSLYFFHLVDLSVITHAAITATYSVTATEDSGLKKIPHYQEKLQTWLSNLQPPFAFTDAYNNPTVSRDRRGQVSLALAYYSSQIIVSRPCLTSPDAEKGKGIRFPRSQFRNDTAKTCVHSSLALISVLPDQPSTEWVLKMTPWWCILHYVMQALTILLIQLSIWPVPSQISHGGQVSQGGNGRNIGAEEYQMPEIILSASKKALRWLHTLAKNDLSSRRAFQIGDSFIRRIGRAKGLDLTGIPSDAELAGAEPSAFSSDVSHARVGSSPPGGESTRQLGSDWAPSASRSGSRTMKMQDTNNWGPDYTVPEYERECQQHPFALDPALFSVDM</sequence>
<evidence type="ECO:0000256" key="4">
    <source>
        <dbReference type="ARBA" id="ARBA00023163"/>
    </source>
</evidence>
<dbReference type="Pfam" id="PF00172">
    <property type="entry name" value="Zn_clus"/>
    <property type="match status" value="1"/>
</dbReference>
<keyword evidence="2" id="KW-0805">Transcription regulation</keyword>
<dbReference type="SMART" id="SM00906">
    <property type="entry name" value="Fungal_trans"/>
    <property type="match status" value="1"/>
</dbReference>
<dbReference type="AlphaFoldDB" id="A0A1L9SYA8"/>